<dbReference type="GO" id="GO:0043565">
    <property type="term" value="F:sequence-specific DNA binding"/>
    <property type="evidence" value="ECO:0007669"/>
    <property type="project" value="InterPro"/>
</dbReference>
<dbReference type="PROSITE" id="PS50956">
    <property type="entry name" value="HTH_ASNC_2"/>
    <property type="match status" value="1"/>
</dbReference>
<dbReference type="Pfam" id="PF13412">
    <property type="entry name" value="HTH_24"/>
    <property type="match status" value="1"/>
</dbReference>
<dbReference type="InterPro" id="IPR019887">
    <property type="entry name" value="Tscrpt_reg_AsnC/Lrp_C"/>
</dbReference>
<dbReference type="GO" id="GO:0006355">
    <property type="term" value="P:regulation of DNA-templated transcription"/>
    <property type="evidence" value="ECO:0007669"/>
    <property type="project" value="UniProtKB-ARBA"/>
</dbReference>
<dbReference type="SUPFAM" id="SSF46785">
    <property type="entry name" value="Winged helix' DNA-binding domain"/>
    <property type="match status" value="1"/>
</dbReference>
<dbReference type="InterPro" id="IPR036390">
    <property type="entry name" value="WH_DNA-bd_sf"/>
</dbReference>
<evidence type="ECO:0000313" key="5">
    <source>
        <dbReference type="EMBL" id="AMG38970.1"/>
    </source>
</evidence>
<dbReference type="CDD" id="cd00090">
    <property type="entry name" value="HTH_ARSR"/>
    <property type="match status" value="1"/>
</dbReference>
<proteinExistence type="predicted"/>
<dbReference type="GO" id="GO:0005829">
    <property type="term" value="C:cytosol"/>
    <property type="evidence" value="ECO:0007669"/>
    <property type="project" value="TreeGrafter"/>
</dbReference>
<dbReference type="Proteomes" id="UP000060602">
    <property type="component" value="Chromosome"/>
</dbReference>
<keyword evidence="2" id="KW-0238">DNA-binding</keyword>
<dbReference type="InterPro" id="IPR011008">
    <property type="entry name" value="Dimeric_a/b-barrel"/>
</dbReference>
<keyword evidence="3" id="KW-0804">Transcription</keyword>
<dbReference type="SMART" id="SM00344">
    <property type="entry name" value="HTH_ASNC"/>
    <property type="match status" value="1"/>
</dbReference>
<reference evidence="6" key="1">
    <citation type="submission" date="2015-12" db="EMBL/GenBank/DDBJ databases">
        <title>FDA dAtabase for Regulatory Grade micrObial Sequences (FDA-ARGOS): Supporting development and validation of Infectious Disease Dx tests.</title>
        <authorList>
            <person name="Case J."/>
            <person name="Tallon L."/>
            <person name="Sadzewicz L."/>
            <person name="Sengamalay N."/>
            <person name="Ott S."/>
            <person name="Godinez A."/>
            <person name="Nagaraj S."/>
            <person name="Nadendla S."/>
            <person name="Sichtig H."/>
        </authorList>
    </citation>
    <scope>NUCLEOTIDE SEQUENCE [LARGE SCALE GENOMIC DNA]</scope>
    <source>
        <strain evidence="6">FDAARGOS_147</strain>
    </source>
</reference>
<evidence type="ECO:0000256" key="2">
    <source>
        <dbReference type="ARBA" id="ARBA00023125"/>
    </source>
</evidence>
<dbReference type="Gene3D" id="3.30.70.920">
    <property type="match status" value="1"/>
</dbReference>
<dbReference type="InterPro" id="IPR019888">
    <property type="entry name" value="Tscrpt_reg_AsnC-like"/>
</dbReference>
<evidence type="ECO:0000313" key="6">
    <source>
        <dbReference type="Proteomes" id="UP000060602"/>
    </source>
</evidence>
<dbReference type="InterPro" id="IPR011991">
    <property type="entry name" value="ArsR-like_HTH"/>
</dbReference>
<dbReference type="InterPro" id="IPR036388">
    <property type="entry name" value="WH-like_DNA-bd_sf"/>
</dbReference>
<dbReference type="GO" id="GO:0043200">
    <property type="term" value="P:response to amino acid"/>
    <property type="evidence" value="ECO:0007669"/>
    <property type="project" value="TreeGrafter"/>
</dbReference>
<accession>A0A0X8P332</accession>
<protein>
    <submittedName>
        <fullName evidence="5">Lrp/AsnC family transcriptional regulator</fullName>
    </submittedName>
</protein>
<dbReference type="SUPFAM" id="SSF54909">
    <property type="entry name" value="Dimeric alpha+beta barrel"/>
    <property type="match status" value="1"/>
</dbReference>
<dbReference type="Pfam" id="PF01037">
    <property type="entry name" value="AsnC_trans_reg"/>
    <property type="match status" value="1"/>
</dbReference>
<feature type="domain" description="HTH asnC-type" evidence="4">
    <location>
        <begin position="3"/>
        <end position="64"/>
    </location>
</feature>
<dbReference type="FunFam" id="1.10.10.10:FF:000186">
    <property type="entry name" value="AsnC family transcriptional regulator"/>
    <property type="match status" value="1"/>
</dbReference>
<evidence type="ECO:0000256" key="3">
    <source>
        <dbReference type="ARBA" id="ARBA00023163"/>
    </source>
</evidence>
<evidence type="ECO:0000259" key="4">
    <source>
        <dbReference type="PROSITE" id="PS50956"/>
    </source>
</evidence>
<dbReference type="PANTHER" id="PTHR30154:SF46">
    <property type="entry name" value="TRANSCRIPTIONAL REGULATORY PROTEIN"/>
    <property type="match status" value="1"/>
</dbReference>
<keyword evidence="1" id="KW-0805">Transcription regulation</keyword>
<organism evidence="5 6">
    <name type="scientific">Alcaligenes xylosoxydans xylosoxydans</name>
    <name type="common">Achromobacter xylosoxidans</name>
    <dbReference type="NCBI Taxonomy" id="85698"/>
    <lineage>
        <taxon>Bacteria</taxon>
        <taxon>Pseudomonadati</taxon>
        <taxon>Pseudomonadota</taxon>
        <taxon>Betaproteobacteria</taxon>
        <taxon>Burkholderiales</taxon>
        <taxon>Alcaligenaceae</taxon>
        <taxon>Achromobacter</taxon>
    </lineage>
</organism>
<dbReference type="InterPro" id="IPR019885">
    <property type="entry name" value="Tscrpt_reg_HTH_AsnC-type_CS"/>
</dbReference>
<dbReference type="Gene3D" id="1.10.10.10">
    <property type="entry name" value="Winged helix-like DNA-binding domain superfamily/Winged helix DNA-binding domain"/>
    <property type="match status" value="1"/>
</dbReference>
<dbReference type="AlphaFoldDB" id="A0A0X8P332"/>
<dbReference type="PRINTS" id="PR00033">
    <property type="entry name" value="HTHASNC"/>
</dbReference>
<dbReference type="RefSeq" id="WP_006390995.1">
    <property type="nucleotide sequence ID" value="NZ_CP014060.2"/>
</dbReference>
<evidence type="ECO:0000256" key="1">
    <source>
        <dbReference type="ARBA" id="ARBA00023015"/>
    </source>
</evidence>
<dbReference type="InterPro" id="IPR000485">
    <property type="entry name" value="AsnC-type_HTH_dom"/>
</dbReference>
<dbReference type="EMBL" id="CP014060">
    <property type="protein sequence ID" value="AMG38970.1"/>
    <property type="molecule type" value="Genomic_DNA"/>
</dbReference>
<gene>
    <name evidence="5" type="ORF">AL504_24865</name>
</gene>
<dbReference type="PANTHER" id="PTHR30154">
    <property type="entry name" value="LEUCINE-RESPONSIVE REGULATORY PROTEIN"/>
    <property type="match status" value="1"/>
</dbReference>
<name>A0A0X8P332_ALCXX</name>
<dbReference type="PROSITE" id="PS00519">
    <property type="entry name" value="HTH_ASNC_1"/>
    <property type="match status" value="1"/>
</dbReference>
<sequence length="157" mass="17594">MQLDAIDHRILYRLQENSQLSNQDLAEQVALSPSACLRRVRALEESGLIRGYRAVLDAERLGFELEAVVHVSLDQSRAGWHEEFLAGIALYDEITEASIVTGASNYILTVRTRNLAAFSQFVEDKLSKIAGVRDLCSHIVMRKVKNRGGMLPLAAWR</sequence>